<dbReference type="Gene3D" id="1.10.530.10">
    <property type="match status" value="1"/>
</dbReference>
<name>A0A1M5SV80_9FIRM</name>
<reference evidence="3 4" key="1">
    <citation type="submission" date="2016-11" db="EMBL/GenBank/DDBJ databases">
        <authorList>
            <person name="Jaros S."/>
            <person name="Januszkiewicz K."/>
            <person name="Wedrychowicz H."/>
        </authorList>
    </citation>
    <scope>NUCLEOTIDE SEQUENCE [LARGE SCALE GENOMIC DNA]</scope>
    <source>
        <strain evidence="3 4">DSM 13106</strain>
    </source>
</reference>
<evidence type="ECO:0000313" key="4">
    <source>
        <dbReference type="Proteomes" id="UP000184389"/>
    </source>
</evidence>
<dbReference type="SUPFAM" id="SSF53955">
    <property type="entry name" value="Lysozyme-like"/>
    <property type="match status" value="1"/>
</dbReference>
<dbReference type="AlphaFoldDB" id="A0A1M5SV80"/>
<gene>
    <name evidence="3" type="ORF">SAMN02745180_00292</name>
</gene>
<dbReference type="RefSeq" id="WP_072742745.1">
    <property type="nucleotide sequence ID" value="NZ_FQXR01000002.1"/>
</dbReference>
<feature type="domain" description="Transglycosylase SLT" evidence="1">
    <location>
        <begin position="38"/>
        <end position="157"/>
    </location>
</feature>
<dbReference type="STRING" id="1123281.SAMN02745180_00292"/>
<dbReference type="Gene3D" id="2.30.30.40">
    <property type="entry name" value="SH3 Domains"/>
    <property type="match status" value="1"/>
</dbReference>
<evidence type="ECO:0000313" key="3">
    <source>
        <dbReference type="EMBL" id="SHH42360.1"/>
    </source>
</evidence>
<accession>A0A1M5SV80</accession>
<dbReference type="EMBL" id="FQXR01000002">
    <property type="protein sequence ID" value="SHH42360.1"/>
    <property type="molecule type" value="Genomic_DNA"/>
</dbReference>
<keyword evidence="4" id="KW-1185">Reference proteome</keyword>
<evidence type="ECO:0000259" key="2">
    <source>
        <dbReference type="Pfam" id="PF08239"/>
    </source>
</evidence>
<dbReference type="InterPro" id="IPR003646">
    <property type="entry name" value="SH3-like_bac-type"/>
</dbReference>
<dbReference type="OrthoDB" id="9813450at2"/>
<dbReference type="InterPro" id="IPR023346">
    <property type="entry name" value="Lysozyme-like_dom_sf"/>
</dbReference>
<sequence length="278" mass="31668">MRRKIISVLLLLMIVVGAFSTAYCEVGKKLSKKETEKLVEEVAKKRGIPSVILKSIAKIESSFRQFNDKGAPYTSRSGNIGIMQVHSRGYDANKLKNDPIYNIEAGADVLLAKWRYANDRMPQIGDMDPNVLENWYFALWAYNGLLERNNPNVNSNTYQNKIYSVAKKQYGQKIVPVNRGSIPSRGVPKNKTKINPPKETHKGDIIIYSKDDKVIPDGKKYIVFLSSPYGKEIGKIKENTEMTILEGPNLKRGFYFYKVKTSDNKTGWVFGNWIKKFE</sequence>
<proteinExistence type="predicted"/>
<protein>
    <submittedName>
        <fullName evidence="3">SH3 domain-containing protein</fullName>
    </submittedName>
</protein>
<feature type="domain" description="SH3b" evidence="2">
    <location>
        <begin position="229"/>
        <end position="274"/>
    </location>
</feature>
<evidence type="ECO:0000259" key="1">
    <source>
        <dbReference type="Pfam" id="PF01464"/>
    </source>
</evidence>
<organism evidence="3 4">
    <name type="scientific">Sporanaerobacter acetigenes DSM 13106</name>
    <dbReference type="NCBI Taxonomy" id="1123281"/>
    <lineage>
        <taxon>Bacteria</taxon>
        <taxon>Bacillati</taxon>
        <taxon>Bacillota</taxon>
        <taxon>Tissierellia</taxon>
        <taxon>Tissierellales</taxon>
        <taxon>Sporanaerobacteraceae</taxon>
        <taxon>Sporanaerobacter</taxon>
    </lineage>
</organism>
<dbReference type="Pfam" id="PF01464">
    <property type="entry name" value="SLT"/>
    <property type="match status" value="1"/>
</dbReference>
<dbReference type="InterPro" id="IPR008258">
    <property type="entry name" value="Transglycosylase_SLT_dom_1"/>
</dbReference>
<dbReference type="Pfam" id="PF08239">
    <property type="entry name" value="SH3_3"/>
    <property type="match status" value="1"/>
</dbReference>
<dbReference type="Proteomes" id="UP000184389">
    <property type="component" value="Unassembled WGS sequence"/>
</dbReference>